<comment type="caution">
    <text evidence="1">The sequence shown here is derived from an EMBL/GenBank/DDBJ whole genome shotgun (WGS) entry which is preliminary data.</text>
</comment>
<dbReference type="AlphaFoldDB" id="A0A3N4UBU0"/>
<accession>A0A3N4UBU0</accession>
<organism evidence="1 2">
    <name type="scientific">Pacificibacter maritimus</name>
    <dbReference type="NCBI Taxonomy" id="762213"/>
    <lineage>
        <taxon>Bacteria</taxon>
        <taxon>Pseudomonadati</taxon>
        <taxon>Pseudomonadota</taxon>
        <taxon>Alphaproteobacteria</taxon>
        <taxon>Rhodobacterales</taxon>
        <taxon>Roseobacteraceae</taxon>
        <taxon>Pacificibacter</taxon>
    </lineage>
</organism>
<dbReference type="EMBL" id="RKQK01000004">
    <property type="protein sequence ID" value="RPE64621.1"/>
    <property type="molecule type" value="Genomic_DNA"/>
</dbReference>
<proteinExistence type="predicted"/>
<evidence type="ECO:0008006" key="3">
    <source>
        <dbReference type="Google" id="ProtNLM"/>
    </source>
</evidence>
<protein>
    <recommendedName>
        <fullName evidence="3">Flagellar export protein FliJ</fullName>
    </recommendedName>
</protein>
<sequence length="118" mass="13206">MSDLAKKVMQLQHLAELKLNMELSHLQAITAQRDAPLQVIEAINAEKKAIQTAALDDNDFTHATLSGVDQNWAKWAQVQQKTAMENMARIAQKRESQLQIARQAFGRVDALKALANKE</sequence>
<evidence type="ECO:0000313" key="1">
    <source>
        <dbReference type="EMBL" id="RPE64621.1"/>
    </source>
</evidence>
<reference evidence="1 2" key="1">
    <citation type="submission" date="2018-11" db="EMBL/GenBank/DDBJ databases">
        <title>Genomic Encyclopedia of Type Strains, Phase IV (KMG-IV): sequencing the most valuable type-strain genomes for metagenomic binning, comparative biology and taxonomic classification.</title>
        <authorList>
            <person name="Goeker M."/>
        </authorList>
    </citation>
    <scope>NUCLEOTIDE SEQUENCE [LARGE SCALE GENOMIC DNA]</scope>
    <source>
        <strain evidence="1 2">DSM 104731</strain>
    </source>
</reference>
<name>A0A3N4UBU0_9RHOB</name>
<evidence type="ECO:0000313" key="2">
    <source>
        <dbReference type="Proteomes" id="UP000269689"/>
    </source>
</evidence>
<keyword evidence="2" id="KW-1185">Reference proteome</keyword>
<dbReference type="RefSeq" id="WP_123793432.1">
    <property type="nucleotide sequence ID" value="NZ_RKQK01000004.1"/>
</dbReference>
<gene>
    <name evidence="1" type="ORF">EDD53_2380</name>
</gene>
<dbReference type="Proteomes" id="UP000269689">
    <property type="component" value="Unassembled WGS sequence"/>
</dbReference>
<dbReference type="OrthoDB" id="7861976at2"/>